<feature type="transmembrane region" description="Helical" evidence="2">
    <location>
        <begin position="20"/>
        <end position="44"/>
    </location>
</feature>
<keyword evidence="4" id="KW-1185">Reference proteome</keyword>
<dbReference type="Proteomes" id="UP000520767">
    <property type="component" value="Unassembled WGS sequence"/>
</dbReference>
<dbReference type="Pfam" id="PF05552">
    <property type="entry name" value="MS_channel_1st_1"/>
    <property type="match status" value="2"/>
</dbReference>
<comment type="caution">
    <text evidence="3">The sequence shown here is derived from an EMBL/GenBank/DDBJ whole genome shotgun (WGS) entry which is preliminary data.</text>
</comment>
<dbReference type="EMBL" id="JACHJQ010000004">
    <property type="protein sequence ID" value="MBB4907611.1"/>
    <property type="molecule type" value="Genomic_DNA"/>
</dbReference>
<keyword evidence="2" id="KW-0812">Transmembrane</keyword>
<dbReference type="InterPro" id="IPR008910">
    <property type="entry name" value="MSC_TM_helix"/>
</dbReference>
<evidence type="ECO:0000256" key="1">
    <source>
        <dbReference type="SAM" id="MobiDB-lite"/>
    </source>
</evidence>
<dbReference type="GO" id="GO:0008381">
    <property type="term" value="F:mechanosensitive monoatomic ion channel activity"/>
    <property type="evidence" value="ECO:0007669"/>
    <property type="project" value="InterPro"/>
</dbReference>
<feature type="transmembrane region" description="Helical" evidence="2">
    <location>
        <begin position="113"/>
        <end position="137"/>
    </location>
</feature>
<sequence>MALQSSNLAAVDFGQGISSAWSTIATFVPKLLAFLLILFIGWLIAKALSKVVDKVLERVGFDRVVERGGINRMMSGSKYDASDIIAKLVYYAVLLIALQMAFGVFGSNPVSTMLTAIVAFLPKAVVAIVIIVVVGAVARAVKDLVTNALGGLSYGKLLGTLASVFIWGLGIIAALNQIGVATTVTTPVLIMVLATVGGIAVIGVGGGLVRPMQQRWEGWLDRAESEFPQAKAAAEAYQRGKEDAGRAGGPSRTQQMAHAGGARTATGPVPGTAGAQGMQGQHQRMPQGYEQHPQDPGYPRPGHTPPGRQQ</sequence>
<feature type="transmembrane region" description="Helical" evidence="2">
    <location>
        <begin position="157"/>
        <end position="176"/>
    </location>
</feature>
<evidence type="ECO:0000313" key="3">
    <source>
        <dbReference type="EMBL" id="MBB4907611.1"/>
    </source>
</evidence>
<evidence type="ECO:0000256" key="2">
    <source>
        <dbReference type="SAM" id="Phobius"/>
    </source>
</evidence>
<gene>
    <name evidence="3" type="ORF">FHR82_003853</name>
</gene>
<dbReference type="PANTHER" id="PTHR30221">
    <property type="entry name" value="SMALL-CONDUCTANCE MECHANOSENSITIVE CHANNEL"/>
    <property type="match status" value="1"/>
</dbReference>
<keyword evidence="2" id="KW-1133">Transmembrane helix</keyword>
<feature type="transmembrane region" description="Helical" evidence="2">
    <location>
        <begin position="88"/>
        <end position="107"/>
    </location>
</feature>
<evidence type="ECO:0000313" key="4">
    <source>
        <dbReference type="Proteomes" id="UP000520767"/>
    </source>
</evidence>
<dbReference type="Gene3D" id="1.10.287.1260">
    <property type="match status" value="1"/>
</dbReference>
<organism evidence="3 4">
    <name type="scientific">Actinophytocola algeriensis</name>
    <dbReference type="NCBI Taxonomy" id="1768010"/>
    <lineage>
        <taxon>Bacteria</taxon>
        <taxon>Bacillati</taxon>
        <taxon>Actinomycetota</taxon>
        <taxon>Actinomycetes</taxon>
        <taxon>Pseudonocardiales</taxon>
        <taxon>Pseudonocardiaceae</taxon>
    </lineage>
</organism>
<dbReference type="PANTHER" id="PTHR30221:SF1">
    <property type="entry name" value="SMALL-CONDUCTANCE MECHANOSENSITIVE CHANNEL"/>
    <property type="match status" value="1"/>
</dbReference>
<protein>
    <submittedName>
        <fullName evidence="3">Putative membrane protein</fullName>
    </submittedName>
</protein>
<dbReference type="InterPro" id="IPR045275">
    <property type="entry name" value="MscS_archaea/bacteria_type"/>
</dbReference>
<accession>A0A7W7Q5T0</accession>
<proteinExistence type="predicted"/>
<feature type="transmembrane region" description="Helical" evidence="2">
    <location>
        <begin position="188"/>
        <end position="209"/>
    </location>
</feature>
<name>A0A7W7Q5T0_9PSEU</name>
<keyword evidence="2" id="KW-0472">Membrane</keyword>
<dbReference type="AlphaFoldDB" id="A0A7W7Q5T0"/>
<reference evidence="3 4" key="1">
    <citation type="submission" date="2020-08" db="EMBL/GenBank/DDBJ databases">
        <title>Genomic Encyclopedia of Type Strains, Phase III (KMG-III): the genomes of soil and plant-associated and newly described type strains.</title>
        <authorList>
            <person name="Whitman W."/>
        </authorList>
    </citation>
    <scope>NUCLEOTIDE SEQUENCE [LARGE SCALE GENOMIC DNA]</scope>
    <source>
        <strain evidence="3 4">CECT 8960</strain>
    </source>
</reference>
<feature type="region of interest" description="Disordered" evidence="1">
    <location>
        <begin position="230"/>
        <end position="310"/>
    </location>
</feature>